<dbReference type="WBParaSite" id="SPAL_0001225775.1">
    <property type="protein sequence ID" value="SPAL_0001225775.1"/>
    <property type="gene ID" value="SPAL_0001225775"/>
</dbReference>
<keyword evidence="1" id="KW-1185">Reference proteome</keyword>
<organism evidence="1 2">
    <name type="scientific">Strongyloides papillosus</name>
    <name type="common">Intestinal threadworm</name>
    <dbReference type="NCBI Taxonomy" id="174720"/>
    <lineage>
        <taxon>Eukaryota</taxon>
        <taxon>Metazoa</taxon>
        <taxon>Ecdysozoa</taxon>
        <taxon>Nematoda</taxon>
        <taxon>Chromadorea</taxon>
        <taxon>Rhabditida</taxon>
        <taxon>Tylenchina</taxon>
        <taxon>Panagrolaimomorpha</taxon>
        <taxon>Strongyloidoidea</taxon>
        <taxon>Strongyloididae</taxon>
        <taxon>Strongyloides</taxon>
    </lineage>
</organism>
<accession>A0A0N5C2P8</accession>
<evidence type="ECO:0000313" key="2">
    <source>
        <dbReference type="WBParaSite" id="SPAL_0001225775.1"/>
    </source>
</evidence>
<dbReference type="Proteomes" id="UP000046392">
    <property type="component" value="Unplaced"/>
</dbReference>
<proteinExistence type="predicted"/>
<dbReference type="AlphaFoldDB" id="A0A0N5C2P8"/>
<protein>
    <submittedName>
        <fullName evidence="2">Uncharacterized protein</fullName>
    </submittedName>
</protein>
<reference evidence="2" key="1">
    <citation type="submission" date="2017-02" db="UniProtKB">
        <authorList>
            <consortium name="WormBaseParasite"/>
        </authorList>
    </citation>
    <scope>IDENTIFICATION</scope>
</reference>
<name>A0A0N5C2P8_STREA</name>
<sequence>MTMMLAKEYADLKTSMITVITVKEENENMFTPQKFFQLLIETIITVSGNSLHTTSSMRNLNFTKPKLPPLQILQQKENPTTFIEKFKNRRVIKLEQILATATPFTKDTLNIYMNKITAWIRELEKLKETLSYRSKIKYVLSAVRHLKHHPELTEKYLECEDTHEAYLKFQKNRTICIN</sequence>
<evidence type="ECO:0000313" key="1">
    <source>
        <dbReference type="Proteomes" id="UP000046392"/>
    </source>
</evidence>